<dbReference type="SUPFAM" id="SSF53474">
    <property type="entry name" value="alpha/beta-Hydrolases"/>
    <property type="match status" value="1"/>
</dbReference>
<keyword evidence="5" id="KW-1185">Reference proteome</keyword>
<dbReference type="AlphaFoldDB" id="A0A9D4CGF6"/>
<dbReference type="InterPro" id="IPR029058">
    <property type="entry name" value="AB_hydrolase_fold"/>
</dbReference>
<evidence type="ECO:0000259" key="3">
    <source>
        <dbReference type="Pfam" id="PF00135"/>
    </source>
</evidence>
<protein>
    <recommendedName>
        <fullName evidence="3">Carboxylesterase type B domain-containing protein</fullName>
    </recommendedName>
</protein>
<dbReference type="Pfam" id="PF00135">
    <property type="entry name" value="COesterase"/>
    <property type="match status" value="1"/>
</dbReference>
<evidence type="ECO:0000256" key="1">
    <source>
        <dbReference type="ARBA" id="ARBA00005964"/>
    </source>
</evidence>
<gene>
    <name evidence="4" type="ORF">DPMN_050597</name>
</gene>
<dbReference type="InterPro" id="IPR019819">
    <property type="entry name" value="Carboxylesterase_B_CS"/>
</dbReference>
<dbReference type="Proteomes" id="UP000828390">
    <property type="component" value="Unassembled WGS sequence"/>
</dbReference>
<reference evidence="4" key="1">
    <citation type="journal article" date="2019" name="bioRxiv">
        <title>The Genome of the Zebra Mussel, Dreissena polymorpha: A Resource for Invasive Species Research.</title>
        <authorList>
            <person name="McCartney M.A."/>
            <person name="Auch B."/>
            <person name="Kono T."/>
            <person name="Mallez S."/>
            <person name="Zhang Y."/>
            <person name="Obille A."/>
            <person name="Becker A."/>
            <person name="Abrahante J.E."/>
            <person name="Garbe J."/>
            <person name="Badalamenti J.P."/>
            <person name="Herman A."/>
            <person name="Mangelson H."/>
            <person name="Liachko I."/>
            <person name="Sullivan S."/>
            <person name="Sone E.D."/>
            <person name="Koren S."/>
            <person name="Silverstein K.A.T."/>
            <person name="Beckman K.B."/>
            <person name="Gohl D.M."/>
        </authorList>
    </citation>
    <scope>NUCLEOTIDE SEQUENCE</scope>
    <source>
        <strain evidence="4">Duluth1</strain>
        <tissue evidence="4">Whole animal</tissue>
    </source>
</reference>
<dbReference type="EMBL" id="JAIWYP010000012">
    <property type="protein sequence ID" value="KAH3724773.1"/>
    <property type="molecule type" value="Genomic_DNA"/>
</dbReference>
<accession>A0A9D4CGF6</accession>
<dbReference type="PANTHER" id="PTHR43903">
    <property type="entry name" value="NEUROLIGIN"/>
    <property type="match status" value="1"/>
</dbReference>
<dbReference type="PROSITE" id="PS00941">
    <property type="entry name" value="CARBOXYLESTERASE_B_2"/>
    <property type="match status" value="1"/>
</dbReference>
<feature type="domain" description="Carboxylesterase type B" evidence="3">
    <location>
        <begin position="7"/>
        <end position="509"/>
    </location>
</feature>
<organism evidence="4 5">
    <name type="scientific">Dreissena polymorpha</name>
    <name type="common">Zebra mussel</name>
    <name type="synonym">Mytilus polymorpha</name>
    <dbReference type="NCBI Taxonomy" id="45954"/>
    <lineage>
        <taxon>Eukaryota</taxon>
        <taxon>Metazoa</taxon>
        <taxon>Spiralia</taxon>
        <taxon>Lophotrochozoa</taxon>
        <taxon>Mollusca</taxon>
        <taxon>Bivalvia</taxon>
        <taxon>Autobranchia</taxon>
        <taxon>Heteroconchia</taxon>
        <taxon>Euheterodonta</taxon>
        <taxon>Imparidentia</taxon>
        <taxon>Neoheterodontei</taxon>
        <taxon>Myida</taxon>
        <taxon>Dreissenoidea</taxon>
        <taxon>Dreissenidae</taxon>
        <taxon>Dreissena</taxon>
    </lineage>
</organism>
<proteinExistence type="inferred from homology"/>
<sequence length="526" mass="58344">MTFNAFTDVGTIIGSIRDLTFKGRNLQYVTYLGIPYAATPENWTRFRKLDLRAKFARPYNATSFREPCSQTGAKLSTALPSEDCLFLNVYAPVESTINPTKKFPVLIYIHGGGFTQGTSSDVSPEVLSLTGDIIVVTLNYRLGILGFLNSGDEFARGNYGLWDQQLAVRWVRYNIAAFGGDVHNITLMGNEAGAASALLHALYAGNRGLFHRVIVMSGTGTSPWALHGSNVREIARELKCFDGRSNFTFSNQPLVDCIRTKEAAEILSVQSKIRNIGPTVDGEFLIDHPLKIINHVNNDTTSDAFSFFRSLDIVTGITSEDGSSKLLDLLNNAFGPTPNWNIMHLNADEFEHVIIPAMLEPVYQNHELIINKTIDNITRNNIQTSVMIQYTNWTDPKSAKNMKDNLIRLSTDVNFVVPVVTVADAHSYTNYNTSTFVYKFSYVPSYLAGKSPWVKGAAHGSDLLPAFGYPAAMMAEAGISGDDLEKEDFVMSENMLIWISNFIKTGYVHNSFSYFSSSSFFSIIFS</sequence>
<keyword evidence="2" id="KW-0732">Signal</keyword>
<dbReference type="InterPro" id="IPR002018">
    <property type="entry name" value="CarbesteraseB"/>
</dbReference>
<evidence type="ECO:0000256" key="2">
    <source>
        <dbReference type="ARBA" id="ARBA00022729"/>
    </source>
</evidence>
<comment type="similarity">
    <text evidence="1">Belongs to the type-B carboxylesterase/lipase family.</text>
</comment>
<evidence type="ECO:0000313" key="5">
    <source>
        <dbReference type="Proteomes" id="UP000828390"/>
    </source>
</evidence>
<name>A0A9D4CGF6_DREPO</name>
<evidence type="ECO:0000313" key="4">
    <source>
        <dbReference type="EMBL" id="KAH3724773.1"/>
    </source>
</evidence>
<reference evidence="4" key="2">
    <citation type="submission" date="2020-11" db="EMBL/GenBank/DDBJ databases">
        <authorList>
            <person name="McCartney M.A."/>
            <person name="Auch B."/>
            <person name="Kono T."/>
            <person name="Mallez S."/>
            <person name="Becker A."/>
            <person name="Gohl D.M."/>
            <person name="Silverstein K.A.T."/>
            <person name="Koren S."/>
            <person name="Bechman K.B."/>
            <person name="Herman A."/>
            <person name="Abrahante J.E."/>
            <person name="Garbe J."/>
        </authorList>
    </citation>
    <scope>NUCLEOTIDE SEQUENCE</scope>
    <source>
        <strain evidence="4">Duluth1</strain>
        <tissue evidence="4">Whole animal</tissue>
    </source>
</reference>
<comment type="caution">
    <text evidence="4">The sequence shown here is derived from an EMBL/GenBank/DDBJ whole genome shotgun (WGS) entry which is preliminary data.</text>
</comment>
<dbReference type="InterPro" id="IPR051093">
    <property type="entry name" value="Neuroligin/BSAL"/>
</dbReference>
<dbReference type="Gene3D" id="3.40.50.1820">
    <property type="entry name" value="alpha/beta hydrolase"/>
    <property type="match status" value="1"/>
</dbReference>